<keyword evidence="13" id="KW-1185">Reference proteome</keyword>
<dbReference type="SMART" id="SM00924">
    <property type="entry name" value="MgtE_N"/>
    <property type="match status" value="1"/>
</dbReference>
<dbReference type="RefSeq" id="WP_143040402.1">
    <property type="nucleotide sequence ID" value="NZ_FNMZ01000016.1"/>
</dbReference>
<dbReference type="GO" id="GO:0046872">
    <property type="term" value="F:metal ion binding"/>
    <property type="evidence" value="ECO:0007669"/>
    <property type="project" value="UniProtKB-KW"/>
</dbReference>
<accession>A0A1H3G4R6</accession>
<reference evidence="12 13" key="1">
    <citation type="submission" date="2016-10" db="EMBL/GenBank/DDBJ databases">
        <authorList>
            <person name="de Groot N.N."/>
        </authorList>
    </citation>
    <scope>NUCLEOTIDE SEQUENCE [LARGE SCALE GENOMIC DNA]</scope>
    <source>
        <strain evidence="12 13">DSM 17890</strain>
    </source>
</reference>
<dbReference type="STRING" id="356660.SAMN05444336_11618"/>
<evidence type="ECO:0000256" key="2">
    <source>
        <dbReference type="ARBA" id="ARBA00009749"/>
    </source>
</evidence>
<evidence type="ECO:0000256" key="4">
    <source>
        <dbReference type="ARBA" id="ARBA00022692"/>
    </source>
</evidence>
<keyword evidence="7 9" id="KW-0472">Membrane</keyword>
<evidence type="ECO:0000313" key="13">
    <source>
        <dbReference type="Proteomes" id="UP000199118"/>
    </source>
</evidence>
<dbReference type="Gene3D" id="1.25.60.10">
    <property type="entry name" value="MgtE N-terminal domain-like"/>
    <property type="match status" value="1"/>
</dbReference>
<evidence type="ECO:0000256" key="5">
    <source>
        <dbReference type="ARBA" id="ARBA00022842"/>
    </source>
</evidence>
<dbReference type="Gene3D" id="1.10.357.20">
    <property type="entry name" value="SLC41 divalent cation transporters, integral membrane domain"/>
    <property type="match status" value="1"/>
</dbReference>
<dbReference type="InterPro" id="IPR006668">
    <property type="entry name" value="Mg_transptr_MgtE_intracell_dom"/>
</dbReference>
<dbReference type="EMBL" id="FNMZ01000016">
    <property type="protein sequence ID" value="SDX97424.1"/>
    <property type="molecule type" value="Genomic_DNA"/>
</dbReference>
<evidence type="ECO:0000256" key="1">
    <source>
        <dbReference type="ARBA" id="ARBA00004141"/>
    </source>
</evidence>
<evidence type="ECO:0000256" key="10">
    <source>
        <dbReference type="SAM" id="MobiDB-lite"/>
    </source>
</evidence>
<comment type="function">
    <text evidence="9">Acts as a magnesium transporter.</text>
</comment>
<organism evidence="12 13">
    <name type="scientific">Albimonas donghaensis</name>
    <dbReference type="NCBI Taxonomy" id="356660"/>
    <lineage>
        <taxon>Bacteria</taxon>
        <taxon>Pseudomonadati</taxon>
        <taxon>Pseudomonadota</taxon>
        <taxon>Alphaproteobacteria</taxon>
        <taxon>Rhodobacterales</taxon>
        <taxon>Paracoccaceae</taxon>
        <taxon>Albimonas</taxon>
    </lineage>
</organism>
<comment type="similarity">
    <text evidence="2 9">Belongs to the SLC41A transporter family.</text>
</comment>
<keyword evidence="4 9" id="KW-0812">Transmembrane</keyword>
<evidence type="ECO:0000256" key="3">
    <source>
        <dbReference type="ARBA" id="ARBA00022448"/>
    </source>
</evidence>
<dbReference type="Proteomes" id="UP000199118">
    <property type="component" value="Unassembled WGS sequence"/>
</dbReference>
<dbReference type="PANTHER" id="PTHR43773:SF1">
    <property type="entry name" value="MAGNESIUM TRANSPORTER MGTE"/>
    <property type="match status" value="1"/>
</dbReference>
<keyword evidence="8" id="KW-0129">CBS domain</keyword>
<dbReference type="Pfam" id="PF01769">
    <property type="entry name" value="MgtE"/>
    <property type="match status" value="1"/>
</dbReference>
<dbReference type="NCBIfam" id="TIGR00400">
    <property type="entry name" value="mgtE"/>
    <property type="match status" value="1"/>
</dbReference>
<feature type="transmembrane region" description="Helical" evidence="9">
    <location>
        <begin position="363"/>
        <end position="390"/>
    </location>
</feature>
<evidence type="ECO:0000259" key="11">
    <source>
        <dbReference type="PROSITE" id="PS51371"/>
    </source>
</evidence>
<comment type="subcellular location">
    <subcellularLocation>
        <location evidence="9">Cell membrane</location>
        <topology evidence="9">Multi-pass membrane protein</topology>
    </subcellularLocation>
    <subcellularLocation>
        <location evidence="1">Membrane</location>
        <topology evidence="1">Multi-pass membrane protein</topology>
    </subcellularLocation>
</comment>
<dbReference type="PANTHER" id="PTHR43773">
    <property type="entry name" value="MAGNESIUM TRANSPORTER MGTE"/>
    <property type="match status" value="1"/>
</dbReference>
<dbReference type="InterPro" id="IPR000644">
    <property type="entry name" value="CBS_dom"/>
</dbReference>
<dbReference type="InterPro" id="IPR038076">
    <property type="entry name" value="MgtE_N_sf"/>
</dbReference>
<gene>
    <name evidence="12" type="ORF">SAMN05444336_11618</name>
</gene>
<evidence type="ECO:0000256" key="8">
    <source>
        <dbReference type="PROSITE-ProRule" id="PRU00703"/>
    </source>
</evidence>
<dbReference type="PROSITE" id="PS51371">
    <property type="entry name" value="CBS"/>
    <property type="match status" value="1"/>
</dbReference>
<keyword evidence="9" id="KW-1003">Cell membrane</keyword>
<protein>
    <recommendedName>
        <fullName evidence="9">Magnesium transporter MgtE</fullName>
    </recommendedName>
</protein>
<evidence type="ECO:0000256" key="7">
    <source>
        <dbReference type="ARBA" id="ARBA00023136"/>
    </source>
</evidence>
<keyword evidence="6 9" id="KW-1133">Transmembrane helix</keyword>
<dbReference type="GO" id="GO:0005886">
    <property type="term" value="C:plasma membrane"/>
    <property type="evidence" value="ECO:0007669"/>
    <property type="project" value="UniProtKB-SubCell"/>
</dbReference>
<dbReference type="AlphaFoldDB" id="A0A1H3G4R6"/>
<name>A0A1H3G4R6_9RHOB</name>
<keyword evidence="9" id="KW-0479">Metal-binding</keyword>
<dbReference type="InterPro" id="IPR006669">
    <property type="entry name" value="MgtE_transporter"/>
</dbReference>
<dbReference type="InterPro" id="IPR046342">
    <property type="entry name" value="CBS_dom_sf"/>
</dbReference>
<keyword evidence="5 9" id="KW-0460">Magnesium</keyword>
<dbReference type="Gene3D" id="3.10.580.10">
    <property type="entry name" value="CBS-domain"/>
    <property type="match status" value="1"/>
</dbReference>
<dbReference type="InterPro" id="IPR036739">
    <property type="entry name" value="SLC41_membr_dom_sf"/>
</dbReference>
<feature type="domain" description="CBS" evidence="11">
    <location>
        <begin position="255"/>
        <end position="312"/>
    </location>
</feature>
<feature type="compositionally biased region" description="Basic and acidic residues" evidence="10">
    <location>
        <begin position="1"/>
        <end position="20"/>
    </location>
</feature>
<proteinExistence type="inferred from homology"/>
<feature type="transmembrane region" description="Helical" evidence="9">
    <location>
        <begin position="476"/>
        <end position="499"/>
    </location>
</feature>
<dbReference type="OrthoDB" id="9790355at2"/>
<dbReference type="SUPFAM" id="SSF161093">
    <property type="entry name" value="MgtE membrane domain-like"/>
    <property type="match status" value="1"/>
</dbReference>
<feature type="region of interest" description="Disordered" evidence="10">
    <location>
        <begin position="1"/>
        <end position="58"/>
    </location>
</feature>
<dbReference type="SUPFAM" id="SSF54631">
    <property type="entry name" value="CBS-domain pair"/>
    <property type="match status" value="1"/>
</dbReference>
<evidence type="ECO:0000256" key="9">
    <source>
        <dbReference type="RuleBase" id="RU362011"/>
    </source>
</evidence>
<keyword evidence="3 9" id="KW-0813">Transport</keyword>
<sequence length="500" mass="53783">MTDAGPDRKPDAEDDPHAADRAAVAGADAETPEPETPKPETPEPETSEPETRDDEWELDPNVVTAATEAAETQDRAALDAALAPLHAADVADLFEQLDHDTRDTVVRMLGSDLDPEILSELEDDVRDDVLAAMEPAHLAAAVRELDADDVVYLVEDLDEDQQGRVLEALEPVERIAVEQSLQYPEYTAGRMMRRDFVAAPPFWTVGQMIDHMRADDDLPDQFHDVVLVDAAMKPVGLAPLSRIMGAGRDRRLDELQRDLMEIIEVLEPQEDVAYGFNQYHMASAPVVDDSGRLLGVIHMEDAMEALDEEADEDLKRLSGVGDESLSDKVLEITKLRFPWLVVNLATAVLASMVISQFDATIQQIVALAVLMPIVASMGGNAATQTLAVAVRALATRDLTASNMRRLVTREAVVGLSNGLIFALLVAVVEVVWYGDALLAGVIAAAMVINMVAAGLAGILIPIALDKAGADPALASGTFVTTVTDVVGFFSFLGLAGLVLL</sequence>
<dbReference type="GO" id="GO:0015095">
    <property type="term" value="F:magnesium ion transmembrane transporter activity"/>
    <property type="evidence" value="ECO:0007669"/>
    <property type="project" value="UniProtKB-UniRule"/>
</dbReference>
<dbReference type="CDD" id="cd04606">
    <property type="entry name" value="CBS_pair_Mg_transporter"/>
    <property type="match status" value="1"/>
</dbReference>
<evidence type="ECO:0000256" key="6">
    <source>
        <dbReference type="ARBA" id="ARBA00022989"/>
    </source>
</evidence>
<dbReference type="Pfam" id="PF00571">
    <property type="entry name" value="CBS"/>
    <property type="match status" value="1"/>
</dbReference>
<feature type="transmembrane region" description="Helical" evidence="9">
    <location>
        <begin position="411"/>
        <end position="432"/>
    </location>
</feature>
<feature type="transmembrane region" description="Helical" evidence="9">
    <location>
        <begin position="337"/>
        <end position="357"/>
    </location>
</feature>
<feature type="transmembrane region" description="Helical" evidence="9">
    <location>
        <begin position="438"/>
        <end position="464"/>
    </location>
</feature>
<comment type="subunit">
    <text evidence="9">Homodimer.</text>
</comment>
<dbReference type="SUPFAM" id="SSF158791">
    <property type="entry name" value="MgtE N-terminal domain-like"/>
    <property type="match status" value="1"/>
</dbReference>
<evidence type="ECO:0000313" key="12">
    <source>
        <dbReference type="EMBL" id="SDX97424.1"/>
    </source>
</evidence>
<dbReference type="Pfam" id="PF03448">
    <property type="entry name" value="MgtE_N"/>
    <property type="match status" value="1"/>
</dbReference>
<feature type="compositionally biased region" description="Acidic residues" evidence="10">
    <location>
        <begin position="42"/>
        <end position="58"/>
    </location>
</feature>
<dbReference type="InterPro" id="IPR006667">
    <property type="entry name" value="SLC41_membr_dom"/>
</dbReference>